<dbReference type="PIRSF" id="PIRSF018571">
    <property type="entry name" value="SpoIIGA"/>
    <property type="match status" value="1"/>
</dbReference>
<keyword evidence="1" id="KW-1003">Cell membrane</keyword>
<dbReference type="EMBL" id="JAGKSQ010000005">
    <property type="protein sequence ID" value="MBP3952117.1"/>
    <property type="molecule type" value="Genomic_DNA"/>
</dbReference>
<name>A0A940WX10_9BACI</name>
<keyword evidence="3" id="KW-0812">Transmembrane</keyword>
<dbReference type="EC" id="3.4.23.-" evidence="1"/>
<proteinExistence type="inferred from homology"/>
<feature type="transmembrane region" description="Helical" evidence="3">
    <location>
        <begin position="62"/>
        <end position="78"/>
    </location>
</feature>
<comment type="caution">
    <text evidence="4">The sequence shown here is derived from an EMBL/GenBank/DDBJ whole genome shotgun (WGS) entry which is preliminary data.</text>
</comment>
<evidence type="ECO:0000313" key="4">
    <source>
        <dbReference type="EMBL" id="MBP3952117.1"/>
    </source>
</evidence>
<evidence type="ECO:0000256" key="1">
    <source>
        <dbReference type="PIRNR" id="PIRNR018571"/>
    </source>
</evidence>
<feature type="transmembrane region" description="Helical" evidence="3">
    <location>
        <begin position="6"/>
        <end position="27"/>
    </location>
</feature>
<keyword evidence="5" id="KW-1185">Reference proteome</keyword>
<feature type="transmembrane region" description="Helical" evidence="3">
    <location>
        <begin position="90"/>
        <end position="109"/>
    </location>
</feature>
<dbReference type="AlphaFoldDB" id="A0A940WX10"/>
<sequence length="308" mass="35606">MTLYIDVIWFLNLCIDYLLIALTSLVLKRRFHHIRMILAAFVASLVVFLMFTPFSWMFYEPWMKLVYSMLIVVIAYGYKRFRYFLQGLLMFYFVAFMTGGGLFALHFFWQSETEILKGIVKVNSGFGSGISWIFVCLGFPLLWYFSKHRFTDIEMKKVQYDQLVEVDISLAGYTFRTKGLLDSGNQLSDPLTKKPVMIIEAKLLHPYFKKEQVDQLLHFHEGIGDQDTDTRSQLMDIATIVPYRVIGQSSPFLTALRPDKIKVYYQKETFETANVLLGLQDKELSPDGAFSSIIHPKLVLGVSTEKLA</sequence>
<comment type="function">
    <text evidence="1">Probable aspartic protease that is responsible for the proteolytic cleavage of the RNA polymerase sigma E factor (SigE/spoIIGB) to yield the active peptide in the mother cell during sporulation. Responds to a signal from the forespore that is triggered by the extracellular signal protein SpoIIR.</text>
</comment>
<keyword evidence="1" id="KW-0378">Hydrolase</keyword>
<feature type="transmembrane region" description="Helical" evidence="3">
    <location>
        <begin position="129"/>
        <end position="146"/>
    </location>
</feature>
<feature type="transmembrane region" description="Helical" evidence="3">
    <location>
        <begin position="34"/>
        <end position="56"/>
    </location>
</feature>
<feature type="active site" evidence="2">
    <location>
        <position position="182"/>
    </location>
</feature>
<keyword evidence="1 3" id="KW-0472">Membrane</keyword>
<comment type="subcellular location">
    <subcellularLocation>
        <location evidence="1">Cell membrane</location>
    </subcellularLocation>
</comment>
<keyword evidence="1" id="KW-0064">Aspartyl protease</keyword>
<dbReference type="GO" id="GO:0030435">
    <property type="term" value="P:sporulation resulting in formation of a cellular spore"/>
    <property type="evidence" value="ECO:0007669"/>
    <property type="project" value="UniProtKB-KW"/>
</dbReference>
<dbReference type="NCBIfam" id="TIGR02854">
    <property type="entry name" value="spore_II_GA"/>
    <property type="match status" value="1"/>
</dbReference>
<dbReference type="Proteomes" id="UP000678228">
    <property type="component" value="Unassembled WGS sequence"/>
</dbReference>
<dbReference type="GO" id="GO:0004190">
    <property type="term" value="F:aspartic-type endopeptidase activity"/>
    <property type="evidence" value="ECO:0007669"/>
    <property type="project" value="UniProtKB-KW"/>
</dbReference>
<keyword evidence="3" id="KW-1133">Transmembrane helix</keyword>
<protein>
    <recommendedName>
        <fullName evidence="1">Sporulation sigma-E factor-processing peptidase</fullName>
        <ecNumber evidence="1">3.4.23.-</ecNumber>
    </recommendedName>
    <alternativeName>
        <fullName evidence="1">Membrane-associated aspartic protease</fullName>
    </alternativeName>
    <alternativeName>
        <fullName evidence="1">Stage II sporulation protein GA</fullName>
    </alternativeName>
</protein>
<accession>A0A940WX10</accession>
<evidence type="ECO:0000256" key="3">
    <source>
        <dbReference type="SAM" id="Phobius"/>
    </source>
</evidence>
<comment type="similarity">
    <text evidence="1">Belongs to the peptidase U4 family.</text>
</comment>
<keyword evidence="1" id="KW-0645">Protease</keyword>
<dbReference type="Pfam" id="PF03419">
    <property type="entry name" value="Peptidase_U4"/>
    <property type="match status" value="1"/>
</dbReference>
<dbReference type="RefSeq" id="WP_210597812.1">
    <property type="nucleotide sequence ID" value="NZ_JAGKSQ010000005.1"/>
</dbReference>
<evidence type="ECO:0000256" key="2">
    <source>
        <dbReference type="PIRSR" id="PIRSR018571-1"/>
    </source>
</evidence>
<dbReference type="InterPro" id="IPR005081">
    <property type="entry name" value="SpoIIGA"/>
</dbReference>
<organism evidence="4 5">
    <name type="scientific">Halalkalibacter suaedae</name>
    <dbReference type="NCBI Taxonomy" id="2822140"/>
    <lineage>
        <taxon>Bacteria</taxon>
        <taxon>Bacillati</taxon>
        <taxon>Bacillota</taxon>
        <taxon>Bacilli</taxon>
        <taxon>Bacillales</taxon>
        <taxon>Bacillaceae</taxon>
        <taxon>Halalkalibacter</taxon>
    </lineage>
</organism>
<evidence type="ECO:0000313" key="5">
    <source>
        <dbReference type="Proteomes" id="UP000678228"/>
    </source>
</evidence>
<keyword evidence="1" id="KW-0749">Sporulation</keyword>
<dbReference type="GO" id="GO:0006508">
    <property type="term" value="P:proteolysis"/>
    <property type="evidence" value="ECO:0007669"/>
    <property type="project" value="UniProtKB-KW"/>
</dbReference>
<reference evidence="4" key="1">
    <citation type="submission" date="2021-03" db="EMBL/GenBank/DDBJ databases">
        <title>Bacillus suaedae sp. nov., isolated from Suaeda aralocaspica.</title>
        <authorList>
            <person name="Lei R.F.R."/>
        </authorList>
    </citation>
    <scope>NUCLEOTIDE SEQUENCE</scope>
    <source>
        <strain evidence="4">YZJH907-2</strain>
    </source>
</reference>
<gene>
    <name evidence="4" type="primary">spoIIGA</name>
    <name evidence="4" type="ORF">J7W16_13330</name>
</gene>
<comment type="subunit">
    <text evidence="1">Self-associates. Interacts with SigE. Interacts with SpoIIR.</text>
</comment>
<dbReference type="GO" id="GO:0005886">
    <property type="term" value="C:plasma membrane"/>
    <property type="evidence" value="ECO:0007669"/>
    <property type="project" value="UniProtKB-SubCell"/>
</dbReference>
<dbReference type="GO" id="GO:0030436">
    <property type="term" value="P:asexual sporulation"/>
    <property type="evidence" value="ECO:0007669"/>
    <property type="project" value="InterPro"/>
</dbReference>